<evidence type="ECO:0000313" key="2">
    <source>
        <dbReference type="Proteomes" id="UP000198711"/>
    </source>
</evidence>
<dbReference type="Pfam" id="PF00300">
    <property type="entry name" value="His_Phos_1"/>
    <property type="match status" value="1"/>
</dbReference>
<comment type="caution">
    <text evidence="1">The sequence shown here is derived from an EMBL/GenBank/DDBJ whole genome shotgun (WGS) entry which is preliminary data.</text>
</comment>
<accession>A0A8X8IEQ7</accession>
<dbReference type="InterPro" id="IPR013078">
    <property type="entry name" value="His_Pase_superF_clade-1"/>
</dbReference>
<dbReference type="Gene3D" id="3.40.50.1240">
    <property type="entry name" value="Phosphoglycerate mutase-like"/>
    <property type="match status" value="1"/>
</dbReference>
<proteinExistence type="predicted"/>
<dbReference type="Proteomes" id="UP000198711">
    <property type="component" value="Unassembled WGS sequence"/>
</dbReference>
<protein>
    <submittedName>
        <fullName evidence="1">Phosphohistidine phosphatase</fullName>
    </submittedName>
</protein>
<reference evidence="1 2" key="1">
    <citation type="submission" date="2016-10" db="EMBL/GenBank/DDBJ databases">
        <authorList>
            <person name="Varghese N."/>
            <person name="Submissions S."/>
        </authorList>
    </citation>
    <scope>NUCLEOTIDE SEQUENCE [LARGE SCALE GENOMIC DNA]</scope>
    <source>
        <strain evidence="1 2">DSM 25353</strain>
    </source>
</reference>
<keyword evidence="2" id="KW-1185">Reference proteome</keyword>
<sequence>MKTLLVIRHAKSSWDNASQDDFDRPLNSRGHYDAPEMARRLLARQMQIDTFISSTAVRAFTTATYFAKAYRLSEKKIIAVPELYHASVAVLFRTISQIDNHYQSAAIFSHNPGITAFVNELCSVKIDNMPTCGIFAVESDTLQWKDFQWAEKSFLFFDYPKL</sequence>
<dbReference type="PANTHER" id="PTHR47623">
    <property type="entry name" value="OS09G0287300 PROTEIN"/>
    <property type="match status" value="1"/>
</dbReference>
<dbReference type="EMBL" id="FNNO01000014">
    <property type="protein sequence ID" value="SDX38125.1"/>
    <property type="molecule type" value="Genomic_DNA"/>
</dbReference>
<dbReference type="AlphaFoldDB" id="A0A8X8IEQ7"/>
<dbReference type="PANTHER" id="PTHR47623:SF1">
    <property type="entry name" value="OS09G0287300 PROTEIN"/>
    <property type="match status" value="1"/>
</dbReference>
<name>A0A8X8IEQ7_9BACT</name>
<organism evidence="1 2">
    <name type="scientific">Hydrobacter penzbergensis</name>
    <dbReference type="NCBI Taxonomy" id="1235997"/>
    <lineage>
        <taxon>Bacteria</taxon>
        <taxon>Pseudomonadati</taxon>
        <taxon>Bacteroidota</taxon>
        <taxon>Chitinophagia</taxon>
        <taxon>Chitinophagales</taxon>
        <taxon>Chitinophagaceae</taxon>
        <taxon>Hydrobacter</taxon>
    </lineage>
</organism>
<dbReference type="InterPro" id="IPR029033">
    <property type="entry name" value="His_PPase_superfam"/>
</dbReference>
<dbReference type="SUPFAM" id="SSF53254">
    <property type="entry name" value="Phosphoglycerate mutase-like"/>
    <property type="match status" value="1"/>
</dbReference>
<gene>
    <name evidence="1" type="ORF">SAMN05444410_11493</name>
</gene>
<dbReference type="RefSeq" id="WP_092725788.1">
    <property type="nucleotide sequence ID" value="NZ_FNNO01000014.1"/>
</dbReference>
<evidence type="ECO:0000313" key="1">
    <source>
        <dbReference type="EMBL" id="SDX38125.1"/>
    </source>
</evidence>